<comment type="caution">
    <text evidence="1">The sequence shown here is derived from an EMBL/GenBank/DDBJ whole genome shotgun (WGS) entry which is preliminary data.</text>
</comment>
<dbReference type="EMBL" id="JAINDJ010000007">
    <property type="protein sequence ID" value="KAG9442071.1"/>
    <property type="molecule type" value="Genomic_DNA"/>
</dbReference>
<gene>
    <name evidence="1" type="ORF">H6P81_017925</name>
</gene>
<dbReference type="AlphaFoldDB" id="A0AAV7E0Z3"/>
<evidence type="ECO:0000313" key="2">
    <source>
        <dbReference type="Proteomes" id="UP000825729"/>
    </source>
</evidence>
<reference evidence="1 2" key="1">
    <citation type="submission" date="2021-07" db="EMBL/GenBank/DDBJ databases">
        <title>The Aristolochia fimbriata genome: insights into angiosperm evolution, floral development and chemical biosynthesis.</title>
        <authorList>
            <person name="Jiao Y."/>
        </authorList>
    </citation>
    <scope>NUCLEOTIDE SEQUENCE [LARGE SCALE GENOMIC DNA]</scope>
    <source>
        <strain evidence="1">IBCAS-2021</strain>
        <tissue evidence="1">Leaf</tissue>
    </source>
</reference>
<protein>
    <submittedName>
        <fullName evidence="1">Uncharacterized protein</fullName>
    </submittedName>
</protein>
<evidence type="ECO:0000313" key="1">
    <source>
        <dbReference type="EMBL" id="KAG9442071.1"/>
    </source>
</evidence>
<keyword evidence="2" id="KW-1185">Reference proteome</keyword>
<name>A0AAV7E0Z3_ARIFI</name>
<proteinExistence type="predicted"/>
<sequence>MRKAGLLRLVKPYMVVVQIYLAQKVEKHELLEMRQIADRELCDDLFISLIRFICELAKWLSFRSGLCQRCWGWSHKLQFIMGQ</sequence>
<organism evidence="1 2">
    <name type="scientific">Aristolochia fimbriata</name>
    <name type="common">White veined hardy Dutchman's pipe vine</name>
    <dbReference type="NCBI Taxonomy" id="158543"/>
    <lineage>
        <taxon>Eukaryota</taxon>
        <taxon>Viridiplantae</taxon>
        <taxon>Streptophyta</taxon>
        <taxon>Embryophyta</taxon>
        <taxon>Tracheophyta</taxon>
        <taxon>Spermatophyta</taxon>
        <taxon>Magnoliopsida</taxon>
        <taxon>Magnoliidae</taxon>
        <taxon>Piperales</taxon>
        <taxon>Aristolochiaceae</taxon>
        <taxon>Aristolochia</taxon>
    </lineage>
</organism>
<accession>A0AAV7E0Z3</accession>
<dbReference type="Proteomes" id="UP000825729">
    <property type="component" value="Unassembled WGS sequence"/>
</dbReference>